<keyword evidence="3 6" id="KW-0012">Acyltransferase</keyword>
<dbReference type="GO" id="GO:0003841">
    <property type="term" value="F:1-acylglycerol-3-phosphate O-acyltransferase activity"/>
    <property type="evidence" value="ECO:0007669"/>
    <property type="project" value="TreeGrafter"/>
</dbReference>
<dbReference type="AlphaFoldDB" id="A0AAP8SNF6"/>
<dbReference type="SMART" id="SM00563">
    <property type="entry name" value="PlsC"/>
    <property type="match status" value="1"/>
</dbReference>
<dbReference type="GO" id="GO:0006654">
    <property type="term" value="P:phosphatidic acid biosynthetic process"/>
    <property type="evidence" value="ECO:0007669"/>
    <property type="project" value="TreeGrafter"/>
</dbReference>
<proteinExistence type="predicted"/>
<accession>A0AAP8SNF6</accession>
<dbReference type="Pfam" id="PF01553">
    <property type="entry name" value="Acyltransferase"/>
    <property type="match status" value="1"/>
</dbReference>
<organism evidence="6 7">
    <name type="scientific">Halioglobus japonicus</name>
    <dbReference type="NCBI Taxonomy" id="930805"/>
    <lineage>
        <taxon>Bacteria</taxon>
        <taxon>Pseudomonadati</taxon>
        <taxon>Pseudomonadota</taxon>
        <taxon>Gammaproteobacteria</taxon>
        <taxon>Cellvibrionales</taxon>
        <taxon>Halieaceae</taxon>
        <taxon>Halioglobus</taxon>
    </lineage>
</organism>
<evidence type="ECO:0000256" key="2">
    <source>
        <dbReference type="ARBA" id="ARBA00022679"/>
    </source>
</evidence>
<keyword evidence="2" id="KW-0808">Transferase</keyword>
<name>A0AAP8SNF6_9GAMM</name>
<evidence type="ECO:0000313" key="7">
    <source>
        <dbReference type="Proteomes" id="UP000235162"/>
    </source>
</evidence>
<comment type="pathway">
    <text evidence="1">Lipid metabolism.</text>
</comment>
<dbReference type="PANTHER" id="PTHR10434">
    <property type="entry name" value="1-ACYL-SN-GLYCEROL-3-PHOSPHATE ACYLTRANSFERASE"/>
    <property type="match status" value="1"/>
</dbReference>
<dbReference type="RefSeq" id="WP_084199257.1">
    <property type="nucleotide sequence ID" value="NZ_BMYL01000002.1"/>
</dbReference>
<protein>
    <submittedName>
        <fullName evidence="6">Acyltransferase</fullName>
    </submittedName>
</protein>
<evidence type="ECO:0000259" key="5">
    <source>
        <dbReference type="SMART" id="SM00563"/>
    </source>
</evidence>
<feature type="compositionally biased region" description="Basic and acidic residues" evidence="4">
    <location>
        <begin position="182"/>
        <end position="199"/>
    </location>
</feature>
<reference evidence="6 7" key="1">
    <citation type="submission" date="2018-01" db="EMBL/GenBank/DDBJ databases">
        <title>The draft genome sequence of Halioglobus japonicus S1-36.</title>
        <authorList>
            <person name="Du Z.-J."/>
            <person name="Shi M.-J."/>
        </authorList>
    </citation>
    <scope>NUCLEOTIDE SEQUENCE [LARGE SCALE GENOMIC DNA]</scope>
    <source>
        <strain evidence="6 7">S1-36</strain>
    </source>
</reference>
<evidence type="ECO:0000313" key="6">
    <source>
        <dbReference type="EMBL" id="PLW86595.1"/>
    </source>
</evidence>
<dbReference type="PANTHER" id="PTHR10434:SF9">
    <property type="entry name" value="PHOSPHOLIPID_GLYCEROL ACYLTRANSFERASE DOMAIN-CONTAINING PROTEIN"/>
    <property type="match status" value="1"/>
</dbReference>
<keyword evidence="7" id="KW-1185">Reference proteome</keyword>
<feature type="region of interest" description="Disordered" evidence="4">
    <location>
        <begin position="180"/>
        <end position="199"/>
    </location>
</feature>
<dbReference type="InterPro" id="IPR002123">
    <property type="entry name" value="Plipid/glycerol_acylTrfase"/>
</dbReference>
<dbReference type="EMBL" id="PKUR01000002">
    <property type="protein sequence ID" value="PLW86595.1"/>
    <property type="molecule type" value="Genomic_DNA"/>
</dbReference>
<evidence type="ECO:0000256" key="3">
    <source>
        <dbReference type="ARBA" id="ARBA00023315"/>
    </source>
</evidence>
<dbReference type="SUPFAM" id="SSF69593">
    <property type="entry name" value="Glycerol-3-phosphate (1)-acyltransferase"/>
    <property type="match status" value="1"/>
</dbReference>
<evidence type="ECO:0000256" key="4">
    <source>
        <dbReference type="SAM" id="MobiDB-lite"/>
    </source>
</evidence>
<gene>
    <name evidence="6" type="ORF">C0029_09365</name>
</gene>
<feature type="domain" description="Phospholipid/glycerol acyltransferase" evidence="5">
    <location>
        <begin position="28"/>
        <end position="140"/>
    </location>
</feature>
<evidence type="ECO:0000256" key="1">
    <source>
        <dbReference type="ARBA" id="ARBA00005189"/>
    </source>
</evidence>
<sequence>MKQTIARKLLAWMGWSLEGAKPVHERYVLIAAPHTSNWDFPLMLLFAAAFDIKIQWMAKHSLFRPPMGWVMRGLGGLPINRKSSNGVVCAMAEALTKARELVLVVPAEGTRDRVGYWKSGFYHIARQANVPIVPSMLDFGRKRGGFGAGIMPTGDVKLDMDYFRDFYAEAKGKFPEKMGPIRLREEDPVEEHTPPRAAA</sequence>
<comment type="caution">
    <text evidence="6">The sequence shown here is derived from an EMBL/GenBank/DDBJ whole genome shotgun (WGS) entry which is preliminary data.</text>
</comment>
<dbReference type="Proteomes" id="UP000235162">
    <property type="component" value="Unassembled WGS sequence"/>
</dbReference>
<dbReference type="KEGG" id="hja:BST95_10335"/>